<dbReference type="KEGG" id="ssai:N0B31_20795"/>
<evidence type="ECO:0000259" key="2">
    <source>
        <dbReference type="PROSITE" id="PS50850"/>
    </source>
</evidence>
<dbReference type="RefSeq" id="WP_260593567.1">
    <property type="nucleotide sequence ID" value="NZ_CP104003.1"/>
</dbReference>
<keyword evidence="1" id="KW-0812">Transmembrane</keyword>
<feature type="transmembrane region" description="Helical" evidence="1">
    <location>
        <begin position="45"/>
        <end position="67"/>
    </location>
</feature>
<protein>
    <submittedName>
        <fullName evidence="3">OFA family MFS transporter</fullName>
    </submittedName>
</protein>
<feature type="transmembrane region" description="Helical" evidence="1">
    <location>
        <begin position="321"/>
        <end position="346"/>
    </location>
</feature>
<feature type="transmembrane region" description="Helical" evidence="1">
    <location>
        <begin position="103"/>
        <end position="125"/>
    </location>
</feature>
<proteinExistence type="predicted"/>
<dbReference type="InterPro" id="IPR050327">
    <property type="entry name" value="Proton-linked_MCT"/>
</dbReference>
<evidence type="ECO:0000313" key="3">
    <source>
        <dbReference type="EMBL" id="UWM54547.1"/>
    </source>
</evidence>
<keyword evidence="1" id="KW-1133">Transmembrane helix</keyword>
<organism evidence="3 4">
    <name type="scientific">Salinirubellus salinus</name>
    <dbReference type="NCBI Taxonomy" id="1364945"/>
    <lineage>
        <taxon>Archaea</taxon>
        <taxon>Methanobacteriati</taxon>
        <taxon>Methanobacteriota</taxon>
        <taxon>Stenosarchaea group</taxon>
        <taxon>Halobacteria</taxon>
        <taxon>Halobacteriales</taxon>
        <taxon>Natronomonadaceae</taxon>
        <taxon>Salinirubellus</taxon>
    </lineage>
</organism>
<dbReference type="GO" id="GO:0022857">
    <property type="term" value="F:transmembrane transporter activity"/>
    <property type="evidence" value="ECO:0007669"/>
    <property type="project" value="InterPro"/>
</dbReference>
<dbReference type="PANTHER" id="PTHR11360:SF317">
    <property type="entry name" value="MAJOR FACILITATOR SUPERFAMILY (MFS) PROFILE DOMAIN-CONTAINING PROTEIN-RELATED"/>
    <property type="match status" value="1"/>
</dbReference>
<dbReference type="PROSITE" id="PS50850">
    <property type="entry name" value="MFS"/>
    <property type="match status" value="1"/>
</dbReference>
<accession>A0A9E7R2V2</accession>
<evidence type="ECO:0000256" key="1">
    <source>
        <dbReference type="SAM" id="Phobius"/>
    </source>
</evidence>
<dbReference type="AlphaFoldDB" id="A0A9E7R2V2"/>
<dbReference type="InterPro" id="IPR011701">
    <property type="entry name" value="MFS"/>
</dbReference>
<feature type="transmembrane region" description="Helical" evidence="1">
    <location>
        <begin position="294"/>
        <end position="315"/>
    </location>
</feature>
<feature type="domain" description="Major facilitator superfamily (MFS) profile" evidence="2">
    <location>
        <begin position="1"/>
        <end position="413"/>
    </location>
</feature>
<reference evidence="3" key="1">
    <citation type="submission" date="2022-09" db="EMBL/GenBank/DDBJ databases">
        <title>Diverse halophilic archaea isolated from saline environments.</title>
        <authorList>
            <person name="Cui H.-L."/>
        </authorList>
    </citation>
    <scope>NUCLEOTIDE SEQUENCE</scope>
    <source>
        <strain evidence="3">ZS-35-S2</strain>
    </source>
</reference>
<dbReference type="Proteomes" id="UP001057580">
    <property type="component" value="Chromosome"/>
</dbReference>
<feature type="transmembrane region" description="Helical" evidence="1">
    <location>
        <begin position="261"/>
        <end position="282"/>
    </location>
</feature>
<sequence>MTTVEADRNRWLVAAAAMAIHLSIGSVYAYSVYQLPLQTARGWSLADVTLGFTVAIFTLGLSSAALGRYVEKYGPRRSGLVAALLFGGGTVLTGVAVEAGSYAGFLLAFGVVAGVGLGVGYITPVSTLVSWFPDRRGLATGLAVMGFGAGALVTGPVANYLVAVRSIPTAFYVLGVSYFVAMAAGASYLKKPPAGWAPAGMDPADVAAAETHGVVVTTDLEQRTAKEAIRTPQFYLVWLIVFVNVSAGIMLLSVASNMTQAITGATPTVAAGVVGLLGVFNGAGRIVWSSLSDYLGRTGTYGLFFLLQIGAFLALPRLGTVTLFAGAMFLVVTCYGGGFACLPAYLADLFGTGELGAIHGYTLTAWSLAGVAGPTLVSRIVAATGSYELAFYVVAAALAVGLGCVGLLRWRIGVVRRAQLRGTPHGLTR</sequence>
<gene>
    <name evidence="3" type="ORF">N0B31_20795</name>
</gene>
<dbReference type="Pfam" id="PF07690">
    <property type="entry name" value="MFS_1"/>
    <property type="match status" value="1"/>
</dbReference>
<feature type="transmembrane region" description="Helical" evidence="1">
    <location>
        <begin position="170"/>
        <end position="189"/>
    </location>
</feature>
<name>A0A9E7R2V2_9EURY</name>
<feature type="transmembrane region" description="Helical" evidence="1">
    <location>
        <begin position="358"/>
        <end position="377"/>
    </location>
</feature>
<dbReference type="PANTHER" id="PTHR11360">
    <property type="entry name" value="MONOCARBOXYLATE TRANSPORTER"/>
    <property type="match status" value="1"/>
</dbReference>
<feature type="transmembrane region" description="Helical" evidence="1">
    <location>
        <begin position="12"/>
        <end position="33"/>
    </location>
</feature>
<feature type="transmembrane region" description="Helical" evidence="1">
    <location>
        <begin position="137"/>
        <end position="158"/>
    </location>
</feature>
<evidence type="ECO:0000313" key="4">
    <source>
        <dbReference type="Proteomes" id="UP001057580"/>
    </source>
</evidence>
<dbReference type="Gene3D" id="1.20.1250.20">
    <property type="entry name" value="MFS general substrate transporter like domains"/>
    <property type="match status" value="2"/>
</dbReference>
<feature type="transmembrane region" description="Helical" evidence="1">
    <location>
        <begin position="79"/>
        <end position="97"/>
    </location>
</feature>
<feature type="transmembrane region" description="Helical" evidence="1">
    <location>
        <begin position="389"/>
        <end position="408"/>
    </location>
</feature>
<dbReference type="EMBL" id="CP104003">
    <property type="protein sequence ID" value="UWM54547.1"/>
    <property type="molecule type" value="Genomic_DNA"/>
</dbReference>
<feature type="transmembrane region" description="Helical" evidence="1">
    <location>
        <begin position="234"/>
        <end position="255"/>
    </location>
</feature>
<dbReference type="GeneID" id="74944915"/>
<keyword evidence="1" id="KW-0472">Membrane</keyword>
<dbReference type="CDD" id="cd17353">
    <property type="entry name" value="MFS_OFA_like"/>
    <property type="match status" value="1"/>
</dbReference>
<keyword evidence="4" id="KW-1185">Reference proteome</keyword>
<dbReference type="InterPro" id="IPR036259">
    <property type="entry name" value="MFS_trans_sf"/>
</dbReference>
<dbReference type="InterPro" id="IPR020846">
    <property type="entry name" value="MFS_dom"/>
</dbReference>
<dbReference type="SUPFAM" id="SSF103473">
    <property type="entry name" value="MFS general substrate transporter"/>
    <property type="match status" value="1"/>
</dbReference>